<gene>
    <name evidence="2" type="ORF">QBC41DRAFT_72171</name>
</gene>
<dbReference type="AlphaFoldDB" id="A0AA39ZNI9"/>
<evidence type="ECO:0000313" key="2">
    <source>
        <dbReference type="EMBL" id="KAK0674157.1"/>
    </source>
</evidence>
<name>A0AA39ZNI9_9PEZI</name>
<feature type="compositionally biased region" description="Low complexity" evidence="1">
    <location>
        <begin position="1"/>
        <end position="34"/>
    </location>
</feature>
<keyword evidence="3" id="KW-1185">Reference proteome</keyword>
<feature type="region of interest" description="Disordered" evidence="1">
    <location>
        <begin position="107"/>
        <end position="164"/>
    </location>
</feature>
<evidence type="ECO:0000313" key="3">
    <source>
        <dbReference type="Proteomes" id="UP001174997"/>
    </source>
</evidence>
<feature type="compositionally biased region" description="Pro residues" evidence="1">
    <location>
        <begin position="132"/>
        <end position="143"/>
    </location>
</feature>
<proteinExistence type="predicted"/>
<accession>A0AA39ZNI9</accession>
<feature type="compositionally biased region" description="Polar residues" evidence="1">
    <location>
        <begin position="107"/>
        <end position="126"/>
    </location>
</feature>
<feature type="region of interest" description="Disordered" evidence="1">
    <location>
        <begin position="192"/>
        <end position="279"/>
    </location>
</feature>
<dbReference type="Proteomes" id="UP001174997">
    <property type="component" value="Unassembled WGS sequence"/>
</dbReference>
<sequence length="298" mass="31538">MSSSSRYQTTTTITSKTPSKYAYSPAAQSSYSSPFQPPSQPTLKPTHLSFPPTDDDNDNDNDSFSLTMPGIDPLTFFLTPPTPSAPYPQDDDTAMLDFDYFDYSAGIDTSPSSPDNIRSVSPSSLAGFSRPDAPPHPPTPPRVSSPAVSTPDLEFDYGSLGASPESDTLVEEYYRHRMGGYGGVPLLLKDFTNATSSSSSSGGGGGGSRKRRGKFTKGGGGGGGERQHAGHHHVWREPSPDVWSIEEEPGREEMEESGSGSEVGVGVGRGKAKGGSVKGGKMKRVRFVLPGEEEGGGY</sequence>
<comment type="caution">
    <text evidence="2">The sequence shown here is derived from an EMBL/GenBank/DDBJ whole genome shotgun (WGS) entry which is preliminary data.</text>
</comment>
<protein>
    <submittedName>
        <fullName evidence="2">Uncharacterized protein</fullName>
    </submittedName>
</protein>
<feature type="region of interest" description="Disordered" evidence="1">
    <location>
        <begin position="1"/>
        <end position="93"/>
    </location>
</feature>
<organism evidence="2 3">
    <name type="scientific">Cercophora samala</name>
    <dbReference type="NCBI Taxonomy" id="330535"/>
    <lineage>
        <taxon>Eukaryota</taxon>
        <taxon>Fungi</taxon>
        <taxon>Dikarya</taxon>
        <taxon>Ascomycota</taxon>
        <taxon>Pezizomycotina</taxon>
        <taxon>Sordariomycetes</taxon>
        <taxon>Sordariomycetidae</taxon>
        <taxon>Sordariales</taxon>
        <taxon>Lasiosphaeriaceae</taxon>
        <taxon>Cercophora</taxon>
    </lineage>
</organism>
<feature type="compositionally biased region" description="Acidic residues" evidence="1">
    <location>
        <begin position="244"/>
        <end position="256"/>
    </location>
</feature>
<dbReference type="EMBL" id="JAULSY010000003">
    <property type="protein sequence ID" value="KAK0674157.1"/>
    <property type="molecule type" value="Genomic_DNA"/>
</dbReference>
<reference evidence="2" key="1">
    <citation type="submission" date="2023-06" db="EMBL/GenBank/DDBJ databases">
        <title>Genome-scale phylogeny and comparative genomics of the fungal order Sordariales.</title>
        <authorList>
            <consortium name="Lawrence Berkeley National Laboratory"/>
            <person name="Hensen N."/>
            <person name="Bonometti L."/>
            <person name="Westerberg I."/>
            <person name="Brannstrom I.O."/>
            <person name="Guillou S."/>
            <person name="Cros-Aarteil S."/>
            <person name="Calhoun S."/>
            <person name="Haridas S."/>
            <person name="Kuo A."/>
            <person name="Mondo S."/>
            <person name="Pangilinan J."/>
            <person name="Riley R."/>
            <person name="Labutti K."/>
            <person name="Andreopoulos B."/>
            <person name="Lipzen A."/>
            <person name="Chen C."/>
            <person name="Yanf M."/>
            <person name="Daum C."/>
            <person name="Ng V."/>
            <person name="Clum A."/>
            <person name="Steindorff A."/>
            <person name="Ohm R."/>
            <person name="Martin F."/>
            <person name="Silar P."/>
            <person name="Natvig D."/>
            <person name="Lalanne C."/>
            <person name="Gautier V."/>
            <person name="Ament-Velasquez S.L."/>
            <person name="Kruys A."/>
            <person name="Hutchinson M.I."/>
            <person name="Powell A.J."/>
            <person name="Barry K."/>
            <person name="Miller A.N."/>
            <person name="Grigoriev I.V."/>
            <person name="Debuchy R."/>
            <person name="Gladieux P."/>
            <person name="Thoren M.H."/>
            <person name="Johannesson H."/>
        </authorList>
    </citation>
    <scope>NUCLEOTIDE SEQUENCE</scope>
    <source>
        <strain evidence="2">CBS 307.81</strain>
    </source>
</reference>
<evidence type="ECO:0000256" key="1">
    <source>
        <dbReference type="SAM" id="MobiDB-lite"/>
    </source>
</evidence>